<evidence type="ECO:0000313" key="3">
    <source>
        <dbReference type="Proteomes" id="UP000298438"/>
    </source>
</evidence>
<dbReference type="Proteomes" id="UP000298438">
    <property type="component" value="Unassembled WGS sequence"/>
</dbReference>
<accession>A0A4Y9RSK9</accession>
<reference evidence="2 3" key="1">
    <citation type="submission" date="2019-03" db="EMBL/GenBank/DDBJ databases">
        <title>Draft Genome Sequence of Massilia arenosa sp. nov., a Novel Massilia Species Isolated from a Sandy-loam Maize Soil.</title>
        <authorList>
            <person name="Raths R."/>
            <person name="Peta V."/>
            <person name="Bucking H."/>
        </authorList>
    </citation>
    <scope>NUCLEOTIDE SEQUENCE [LARGE SCALE GENOMIC DNA]</scope>
    <source>
        <strain evidence="2 3">MC02</strain>
    </source>
</reference>
<dbReference type="AlphaFoldDB" id="A0A4Y9RSK9"/>
<dbReference type="OrthoDB" id="9154883at2"/>
<organism evidence="2 3">
    <name type="scientific">Zemynaea arenosa</name>
    <dbReference type="NCBI Taxonomy" id="2561931"/>
    <lineage>
        <taxon>Bacteria</taxon>
        <taxon>Pseudomonadati</taxon>
        <taxon>Pseudomonadota</taxon>
        <taxon>Betaproteobacteria</taxon>
        <taxon>Burkholderiales</taxon>
        <taxon>Oxalobacteraceae</taxon>
        <taxon>Telluria group</taxon>
        <taxon>Zemynaea</taxon>
    </lineage>
</organism>
<proteinExistence type="predicted"/>
<evidence type="ECO:0000256" key="1">
    <source>
        <dbReference type="SAM" id="SignalP"/>
    </source>
</evidence>
<comment type="caution">
    <text evidence="2">The sequence shown here is derived from an EMBL/GenBank/DDBJ whole genome shotgun (WGS) entry which is preliminary data.</text>
</comment>
<feature type="signal peptide" evidence="1">
    <location>
        <begin position="1"/>
        <end position="22"/>
    </location>
</feature>
<evidence type="ECO:0008006" key="4">
    <source>
        <dbReference type="Google" id="ProtNLM"/>
    </source>
</evidence>
<sequence length="108" mass="11465">MTRRVFVRVLLSLLLVLSQQMAFTHALSHWNTEHAAETAGSKAGKQRAADQLCEQCAAFAQLAGVVGSDTRTFAATDPGSSLITSAEPGDACRRTVCVFDSRAPPSLS</sequence>
<protein>
    <recommendedName>
        <fullName evidence="4">DUF2946 domain-containing protein</fullName>
    </recommendedName>
</protein>
<gene>
    <name evidence="2" type="ORF">E4L96_21965</name>
</gene>
<dbReference type="RefSeq" id="WP_135209360.1">
    <property type="nucleotide sequence ID" value="NZ_SPVF01000268.1"/>
</dbReference>
<dbReference type="EMBL" id="SPVF01000268">
    <property type="protein sequence ID" value="TFW11281.1"/>
    <property type="molecule type" value="Genomic_DNA"/>
</dbReference>
<name>A0A4Y9RSK9_9BURK</name>
<keyword evidence="1" id="KW-0732">Signal</keyword>
<feature type="chain" id="PRO_5021209433" description="DUF2946 domain-containing protein" evidence="1">
    <location>
        <begin position="23"/>
        <end position="108"/>
    </location>
</feature>
<evidence type="ECO:0000313" key="2">
    <source>
        <dbReference type="EMBL" id="TFW11281.1"/>
    </source>
</evidence>
<keyword evidence="3" id="KW-1185">Reference proteome</keyword>